<dbReference type="eggNOG" id="KOG0017">
    <property type="taxonomic scope" value="Eukaryota"/>
</dbReference>
<gene>
    <name evidence="3" type="ordered locus">AALP_Aa6g300400</name>
</gene>
<sequence length="366" mass="41488">MLLEHLGDNNNNQKKDKPDPAPNVPINAPNEPILEEEDHGQEEEQNHGEDSSRVEETETTQAPTLRRSARLEGIPSGSPSSSSEESRPSSDDSYVPSSDESHDQESSYEPTQPILRRSEKNKDTIYYNAQAVAHPIQAVCSFAFVPDDHLAFLGKIDQDLIPKTYEEAMEDEYWSNAVDDEVGAMQKNETWYETDLPKGKKAVSSKWVFTIKHSSNGDIERYKARLVARGFTQTYGEDFTDTFAPVTKLHTVRVIVSITTNLSWDLWQMDVKNDFLQGELEEEVYMTPPPGLEKTVSLGKVLRLKKAIYGLKQSPRAWYRKLSTTLMERGFKRSESDHILFTLQGSKGIIVVLVYVDDLIISRDDK</sequence>
<name>A0A087GSN3_ARAAL</name>
<evidence type="ECO:0000259" key="2">
    <source>
        <dbReference type="Pfam" id="PF07727"/>
    </source>
</evidence>
<dbReference type="Proteomes" id="UP000029120">
    <property type="component" value="Chromosome 6"/>
</dbReference>
<organism evidence="3 4">
    <name type="scientific">Arabis alpina</name>
    <name type="common">Alpine rock-cress</name>
    <dbReference type="NCBI Taxonomy" id="50452"/>
    <lineage>
        <taxon>Eukaryota</taxon>
        <taxon>Viridiplantae</taxon>
        <taxon>Streptophyta</taxon>
        <taxon>Embryophyta</taxon>
        <taxon>Tracheophyta</taxon>
        <taxon>Spermatophyta</taxon>
        <taxon>Magnoliopsida</taxon>
        <taxon>eudicotyledons</taxon>
        <taxon>Gunneridae</taxon>
        <taxon>Pentapetalae</taxon>
        <taxon>rosids</taxon>
        <taxon>malvids</taxon>
        <taxon>Brassicales</taxon>
        <taxon>Brassicaceae</taxon>
        <taxon>Arabideae</taxon>
        <taxon>Arabis</taxon>
    </lineage>
</organism>
<evidence type="ECO:0000256" key="1">
    <source>
        <dbReference type="SAM" id="MobiDB-lite"/>
    </source>
</evidence>
<dbReference type="EMBL" id="CM002874">
    <property type="protein sequence ID" value="KFK32885.1"/>
    <property type="molecule type" value="Genomic_DNA"/>
</dbReference>
<feature type="region of interest" description="Disordered" evidence="1">
    <location>
        <begin position="1"/>
        <end position="119"/>
    </location>
</feature>
<dbReference type="Pfam" id="PF07727">
    <property type="entry name" value="RVT_2"/>
    <property type="match status" value="1"/>
</dbReference>
<reference evidence="4" key="1">
    <citation type="journal article" date="2015" name="Nat. Plants">
        <title>Genome expansion of Arabis alpina linked with retrotransposition and reduced symmetric DNA methylation.</title>
        <authorList>
            <person name="Willing E.M."/>
            <person name="Rawat V."/>
            <person name="Mandakova T."/>
            <person name="Maumus F."/>
            <person name="James G.V."/>
            <person name="Nordstroem K.J."/>
            <person name="Becker C."/>
            <person name="Warthmann N."/>
            <person name="Chica C."/>
            <person name="Szarzynska B."/>
            <person name="Zytnicki M."/>
            <person name="Albani M.C."/>
            <person name="Kiefer C."/>
            <person name="Bergonzi S."/>
            <person name="Castaings L."/>
            <person name="Mateos J.L."/>
            <person name="Berns M.C."/>
            <person name="Bujdoso N."/>
            <person name="Piofczyk T."/>
            <person name="de Lorenzo L."/>
            <person name="Barrero-Sicilia C."/>
            <person name="Mateos I."/>
            <person name="Piednoel M."/>
            <person name="Hagmann J."/>
            <person name="Chen-Min-Tao R."/>
            <person name="Iglesias-Fernandez R."/>
            <person name="Schuster S.C."/>
            <person name="Alonso-Blanco C."/>
            <person name="Roudier F."/>
            <person name="Carbonero P."/>
            <person name="Paz-Ares J."/>
            <person name="Davis S.J."/>
            <person name="Pecinka A."/>
            <person name="Quesneville H."/>
            <person name="Colot V."/>
            <person name="Lysak M.A."/>
            <person name="Weigel D."/>
            <person name="Coupland G."/>
            <person name="Schneeberger K."/>
        </authorList>
    </citation>
    <scope>NUCLEOTIDE SEQUENCE [LARGE SCALE GENOMIC DNA]</scope>
    <source>
        <strain evidence="4">cv. Pajares</strain>
    </source>
</reference>
<keyword evidence="4" id="KW-1185">Reference proteome</keyword>
<dbReference type="SUPFAM" id="SSF56672">
    <property type="entry name" value="DNA/RNA polymerases"/>
    <property type="match status" value="1"/>
</dbReference>
<dbReference type="OrthoDB" id="1109234at2759"/>
<feature type="domain" description="Reverse transcriptase Ty1/copia-type" evidence="2">
    <location>
        <begin position="188"/>
        <end position="365"/>
    </location>
</feature>
<dbReference type="PANTHER" id="PTHR43383">
    <property type="entry name" value="NODULIN 6"/>
    <property type="match status" value="1"/>
</dbReference>
<dbReference type="Gramene" id="KFK32885">
    <property type="protein sequence ID" value="KFK32885"/>
    <property type="gene ID" value="AALP_AA6G300400"/>
</dbReference>
<dbReference type="PANTHER" id="PTHR43383:SF2">
    <property type="entry name" value="AMIDOHYDROLASE 2 FAMILY PROTEIN"/>
    <property type="match status" value="1"/>
</dbReference>
<protein>
    <recommendedName>
        <fullName evidence="2">Reverse transcriptase Ty1/copia-type domain-containing protein</fullName>
    </recommendedName>
</protein>
<evidence type="ECO:0000313" key="3">
    <source>
        <dbReference type="EMBL" id="KFK32885.1"/>
    </source>
</evidence>
<dbReference type="OMA" id="DEYWSNA"/>
<dbReference type="AlphaFoldDB" id="A0A087GSN3"/>
<feature type="compositionally biased region" description="Basic and acidic residues" evidence="1">
    <location>
        <begin position="42"/>
        <end position="56"/>
    </location>
</feature>
<dbReference type="InterPro" id="IPR013103">
    <property type="entry name" value="RVT_2"/>
</dbReference>
<accession>A0A087GSN3</accession>
<proteinExistence type="predicted"/>
<dbReference type="InterPro" id="IPR043502">
    <property type="entry name" value="DNA/RNA_pol_sf"/>
</dbReference>
<evidence type="ECO:0000313" key="4">
    <source>
        <dbReference type="Proteomes" id="UP000029120"/>
    </source>
</evidence>